<dbReference type="EC" id="5.2.1.8" evidence="4"/>
<gene>
    <name evidence="6" type="ORF">Ddye_008884</name>
</gene>
<sequence length="161" mass="17436">MANLTMFFDLSIGGHPASRIVMKLFIKSTLITSENVWALYTGKKGIGTVGNPLLYKGSTFHHMIPGYMVHGCKSIYGPSFTDENFVKKHIGLGILSMVKIGIGDNNSQFCICIANTECLDGKQVIFGQVIKGFVVLKTVDKIDSSSSITSKPVLVVDCGEL</sequence>
<accession>A0AAD9XAP7</accession>
<evidence type="ECO:0000256" key="2">
    <source>
        <dbReference type="ARBA" id="ARBA00023110"/>
    </source>
</evidence>
<keyword evidence="3 4" id="KW-0413">Isomerase</keyword>
<reference evidence="6" key="1">
    <citation type="journal article" date="2023" name="Plant J.">
        <title>Genome sequences and population genomics provide insights into the demographic history, inbreeding, and mutation load of two 'living fossil' tree species of Dipteronia.</title>
        <authorList>
            <person name="Feng Y."/>
            <person name="Comes H.P."/>
            <person name="Chen J."/>
            <person name="Zhu S."/>
            <person name="Lu R."/>
            <person name="Zhang X."/>
            <person name="Li P."/>
            <person name="Qiu J."/>
            <person name="Olsen K.M."/>
            <person name="Qiu Y."/>
        </authorList>
    </citation>
    <scope>NUCLEOTIDE SEQUENCE</scope>
    <source>
        <strain evidence="6">KIB01</strain>
    </source>
</reference>
<organism evidence="6 7">
    <name type="scientific">Dipteronia dyeriana</name>
    <dbReference type="NCBI Taxonomy" id="168575"/>
    <lineage>
        <taxon>Eukaryota</taxon>
        <taxon>Viridiplantae</taxon>
        <taxon>Streptophyta</taxon>
        <taxon>Embryophyta</taxon>
        <taxon>Tracheophyta</taxon>
        <taxon>Spermatophyta</taxon>
        <taxon>Magnoliopsida</taxon>
        <taxon>eudicotyledons</taxon>
        <taxon>Gunneridae</taxon>
        <taxon>Pentapetalae</taxon>
        <taxon>rosids</taxon>
        <taxon>malvids</taxon>
        <taxon>Sapindales</taxon>
        <taxon>Sapindaceae</taxon>
        <taxon>Hippocastanoideae</taxon>
        <taxon>Acereae</taxon>
        <taxon>Dipteronia</taxon>
    </lineage>
</organism>
<dbReference type="GO" id="GO:0003755">
    <property type="term" value="F:peptidyl-prolyl cis-trans isomerase activity"/>
    <property type="evidence" value="ECO:0007669"/>
    <property type="project" value="UniProtKB-UniRule"/>
</dbReference>
<dbReference type="GO" id="GO:0005737">
    <property type="term" value="C:cytoplasm"/>
    <property type="evidence" value="ECO:0007669"/>
    <property type="project" value="TreeGrafter"/>
</dbReference>
<comment type="catalytic activity">
    <reaction evidence="4">
        <text>[protein]-peptidylproline (omega=180) = [protein]-peptidylproline (omega=0)</text>
        <dbReference type="Rhea" id="RHEA:16237"/>
        <dbReference type="Rhea" id="RHEA-COMP:10747"/>
        <dbReference type="Rhea" id="RHEA-COMP:10748"/>
        <dbReference type="ChEBI" id="CHEBI:83833"/>
        <dbReference type="ChEBI" id="CHEBI:83834"/>
        <dbReference type="EC" id="5.2.1.8"/>
    </reaction>
</comment>
<comment type="function">
    <text evidence="4">PPIases accelerate the folding of proteins. It catalyzes the cis-trans isomerization of proline imidic peptide bonds in oligopeptides.</text>
</comment>
<dbReference type="PIRSF" id="PIRSF001467">
    <property type="entry name" value="Peptidylpro_ismrse"/>
    <property type="match status" value="1"/>
</dbReference>
<dbReference type="Pfam" id="PF00160">
    <property type="entry name" value="Pro_isomerase"/>
    <property type="match status" value="1"/>
</dbReference>
<evidence type="ECO:0000313" key="6">
    <source>
        <dbReference type="EMBL" id="KAK2655832.1"/>
    </source>
</evidence>
<evidence type="ECO:0000256" key="3">
    <source>
        <dbReference type="ARBA" id="ARBA00023235"/>
    </source>
</evidence>
<comment type="similarity">
    <text evidence="1 4">Belongs to the cyclophilin-type PPIase family.</text>
</comment>
<dbReference type="Proteomes" id="UP001280121">
    <property type="component" value="Unassembled WGS sequence"/>
</dbReference>
<dbReference type="SUPFAM" id="SSF50891">
    <property type="entry name" value="Cyclophilin-like"/>
    <property type="match status" value="1"/>
</dbReference>
<evidence type="ECO:0000256" key="4">
    <source>
        <dbReference type="RuleBase" id="RU363019"/>
    </source>
</evidence>
<dbReference type="PANTHER" id="PTHR11071">
    <property type="entry name" value="PEPTIDYL-PROLYL CIS-TRANS ISOMERASE"/>
    <property type="match status" value="1"/>
</dbReference>
<dbReference type="GO" id="GO:0006457">
    <property type="term" value="P:protein folding"/>
    <property type="evidence" value="ECO:0007669"/>
    <property type="project" value="TreeGrafter"/>
</dbReference>
<comment type="caution">
    <text evidence="6">The sequence shown here is derived from an EMBL/GenBank/DDBJ whole genome shotgun (WGS) entry which is preliminary data.</text>
</comment>
<keyword evidence="2 4" id="KW-0697">Rotamase</keyword>
<dbReference type="PRINTS" id="PR00153">
    <property type="entry name" value="CSAPPISMRASE"/>
</dbReference>
<dbReference type="InterPro" id="IPR002130">
    <property type="entry name" value="Cyclophilin-type_PPIase_dom"/>
</dbReference>
<dbReference type="InterPro" id="IPR029000">
    <property type="entry name" value="Cyclophilin-like_dom_sf"/>
</dbReference>
<evidence type="ECO:0000259" key="5">
    <source>
        <dbReference type="PROSITE" id="PS50072"/>
    </source>
</evidence>
<dbReference type="PROSITE" id="PS50072">
    <property type="entry name" value="CSA_PPIASE_2"/>
    <property type="match status" value="1"/>
</dbReference>
<evidence type="ECO:0000256" key="1">
    <source>
        <dbReference type="ARBA" id="ARBA00007365"/>
    </source>
</evidence>
<dbReference type="Gene3D" id="2.40.100.10">
    <property type="entry name" value="Cyclophilin-like"/>
    <property type="match status" value="1"/>
</dbReference>
<name>A0AAD9XAP7_9ROSI</name>
<proteinExistence type="inferred from homology"/>
<keyword evidence="7" id="KW-1185">Reference proteome</keyword>
<dbReference type="InterPro" id="IPR024936">
    <property type="entry name" value="Cyclophilin-type_PPIase"/>
</dbReference>
<protein>
    <recommendedName>
        <fullName evidence="4">Peptidyl-prolyl cis-trans isomerase</fullName>
        <shortName evidence="4">PPIase</shortName>
        <ecNumber evidence="4">5.2.1.8</ecNumber>
    </recommendedName>
</protein>
<dbReference type="AlphaFoldDB" id="A0AAD9XAP7"/>
<dbReference type="PANTHER" id="PTHR11071:SF561">
    <property type="entry name" value="PEPTIDYL-PROLYL CIS-TRANS ISOMERASE D-RELATED"/>
    <property type="match status" value="1"/>
</dbReference>
<feature type="domain" description="PPIase cyclophilin-type" evidence="5">
    <location>
        <begin position="7"/>
        <end position="160"/>
    </location>
</feature>
<dbReference type="GO" id="GO:0016018">
    <property type="term" value="F:cyclosporin A binding"/>
    <property type="evidence" value="ECO:0007669"/>
    <property type="project" value="TreeGrafter"/>
</dbReference>
<evidence type="ECO:0000313" key="7">
    <source>
        <dbReference type="Proteomes" id="UP001280121"/>
    </source>
</evidence>
<dbReference type="EMBL" id="JANJYI010000003">
    <property type="protein sequence ID" value="KAK2655832.1"/>
    <property type="molecule type" value="Genomic_DNA"/>
</dbReference>